<dbReference type="EMBL" id="CM001881">
    <property type="protein sequence ID" value="EOY23574.1"/>
    <property type="molecule type" value="Genomic_DNA"/>
</dbReference>
<dbReference type="HOGENOM" id="CLU_2594613_0_0_1"/>
<sequence length="80" mass="8920">MLRFLFQVHSEKEKVTLGVEFTRAGFSNQHASLQSLPQFGGPIVVKQCCTKGIGISNQIMKHPHALRGLVLRDKGQLNFT</sequence>
<dbReference type="Gramene" id="EOY23574">
    <property type="protein sequence ID" value="EOY23574"/>
    <property type="gene ID" value="TCM_015426"/>
</dbReference>
<evidence type="ECO:0000313" key="1">
    <source>
        <dbReference type="EMBL" id="EOY23574.1"/>
    </source>
</evidence>
<accession>A0A061G953</accession>
<keyword evidence="2" id="KW-1185">Reference proteome</keyword>
<dbReference type="InParanoid" id="A0A061G953"/>
<gene>
    <name evidence="1" type="ORF">TCM_015426</name>
</gene>
<dbReference type="AlphaFoldDB" id="A0A061G953"/>
<organism evidence="1 2">
    <name type="scientific">Theobroma cacao</name>
    <name type="common">Cacao</name>
    <name type="synonym">Cocoa</name>
    <dbReference type="NCBI Taxonomy" id="3641"/>
    <lineage>
        <taxon>Eukaryota</taxon>
        <taxon>Viridiplantae</taxon>
        <taxon>Streptophyta</taxon>
        <taxon>Embryophyta</taxon>
        <taxon>Tracheophyta</taxon>
        <taxon>Spermatophyta</taxon>
        <taxon>Magnoliopsida</taxon>
        <taxon>eudicotyledons</taxon>
        <taxon>Gunneridae</taxon>
        <taxon>Pentapetalae</taxon>
        <taxon>rosids</taxon>
        <taxon>malvids</taxon>
        <taxon>Malvales</taxon>
        <taxon>Malvaceae</taxon>
        <taxon>Byttnerioideae</taxon>
        <taxon>Theobroma</taxon>
    </lineage>
</organism>
<reference evidence="1 2" key="1">
    <citation type="journal article" date="2013" name="Genome Biol.">
        <title>The genome sequence of the most widely cultivated cacao type and its use to identify candidate genes regulating pod color.</title>
        <authorList>
            <person name="Motamayor J.C."/>
            <person name="Mockaitis K."/>
            <person name="Schmutz J."/>
            <person name="Haiminen N."/>
            <person name="Iii D.L."/>
            <person name="Cornejo O."/>
            <person name="Findley S.D."/>
            <person name="Zheng P."/>
            <person name="Utro F."/>
            <person name="Royaert S."/>
            <person name="Saski C."/>
            <person name="Jenkins J."/>
            <person name="Podicheti R."/>
            <person name="Zhao M."/>
            <person name="Scheffler B.E."/>
            <person name="Stack J.C."/>
            <person name="Feltus F.A."/>
            <person name="Mustiga G.M."/>
            <person name="Amores F."/>
            <person name="Phillips W."/>
            <person name="Marelli J.P."/>
            <person name="May G.D."/>
            <person name="Shapiro H."/>
            <person name="Ma J."/>
            <person name="Bustamante C.D."/>
            <person name="Schnell R.J."/>
            <person name="Main D."/>
            <person name="Gilbert D."/>
            <person name="Parida L."/>
            <person name="Kuhn D.N."/>
        </authorList>
    </citation>
    <scope>NUCLEOTIDE SEQUENCE [LARGE SCALE GENOMIC DNA]</scope>
    <source>
        <strain evidence="2">cv. Matina 1-6</strain>
    </source>
</reference>
<name>A0A061G953_THECC</name>
<proteinExistence type="predicted"/>
<dbReference type="Proteomes" id="UP000026915">
    <property type="component" value="Chromosome 3"/>
</dbReference>
<protein>
    <submittedName>
        <fullName evidence="1">Uncharacterized protein</fullName>
    </submittedName>
</protein>
<evidence type="ECO:0000313" key="2">
    <source>
        <dbReference type="Proteomes" id="UP000026915"/>
    </source>
</evidence>